<feature type="domain" description="Secretin/TonB short N-terminal" evidence="9">
    <location>
        <begin position="68"/>
        <end position="117"/>
    </location>
</feature>
<organism evidence="11 12">
    <name type="scientific">Sphingobacterium detergens</name>
    <dbReference type="NCBI Taxonomy" id="1145106"/>
    <lineage>
        <taxon>Bacteria</taxon>
        <taxon>Pseudomonadati</taxon>
        <taxon>Bacteroidota</taxon>
        <taxon>Sphingobacteriia</taxon>
        <taxon>Sphingobacteriales</taxon>
        <taxon>Sphingobacteriaceae</taxon>
        <taxon>Sphingobacterium</taxon>
    </lineage>
</organism>
<accession>A0A420BKQ4</accession>
<dbReference type="InterPro" id="IPR008969">
    <property type="entry name" value="CarboxyPept-like_regulatory"/>
</dbReference>
<dbReference type="AlphaFoldDB" id="A0A420BKQ4"/>
<protein>
    <submittedName>
        <fullName evidence="11">TonB-linked SusC/RagA family outer membrane protein</fullName>
    </submittedName>
</protein>
<dbReference type="InterPro" id="IPR039426">
    <property type="entry name" value="TonB-dep_rcpt-like"/>
</dbReference>
<dbReference type="SUPFAM" id="SSF56935">
    <property type="entry name" value="Porins"/>
    <property type="match status" value="1"/>
</dbReference>
<dbReference type="InterPro" id="IPR011662">
    <property type="entry name" value="Secretin/TonB_short_N"/>
</dbReference>
<dbReference type="RefSeq" id="WP_120258833.1">
    <property type="nucleotide sequence ID" value="NZ_RAPY01000001.1"/>
</dbReference>
<feature type="transmembrane region" description="Helical" evidence="8">
    <location>
        <begin position="21"/>
        <end position="39"/>
    </location>
</feature>
<proteinExistence type="inferred from homology"/>
<evidence type="ECO:0000256" key="1">
    <source>
        <dbReference type="ARBA" id="ARBA00004571"/>
    </source>
</evidence>
<dbReference type="InterPro" id="IPR023997">
    <property type="entry name" value="TonB-dep_OMP_SusC/RagA_CS"/>
</dbReference>
<dbReference type="GO" id="GO:0009279">
    <property type="term" value="C:cell outer membrane"/>
    <property type="evidence" value="ECO:0007669"/>
    <property type="project" value="UniProtKB-SubCell"/>
</dbReference>
<comment type="subcellular location">
    <subcellularLocation>
        <location evidence="1 7">Cell outer membrane</location>
        <topology evidence="1 7">Multi-pass membrane protein</topology>
    </subcellularLocation>
</comment>
<evidence type="ECO:0000259" key="10">
    <source>
        <dbReference type="Pfam" id="PF07715"/>
    </source>
</evidence>
<dbReference type="InterPro" id="IPR012910">
    <property type="entry name" value="Plug_dom"/>
</dbReference>
<dbReference type="Pfam" id="PF13715">
    <property type="entry name" value="CarbopepD_reg_2"/>
    <property type="match status" value="1"/>
</dbReference>
<evidence type="ECO:0000256" key="7">
    <source>
        <dbReference type="PROSITE-ProRule" id="PRU01360"/>
    </source>
</evidence>
<evidence type="ECO:0000256" key="6">
    <source>
        <dbReference type="ARBA" id="ARBA00023237"/>
    </source>
</evidence>
<keyword evidence="3 7" id="KW-1134">Transmembrane beta strand</keyword>
<evidence type="ECO:0000256" key="8">
    <source>
        <dbReference type="SAM" id="Phobius"/>
    </source>
</evidence>
<evidence type="ECO:0000256" key="5">
    <source>
        <dbReference type="ARBA" id="ARBA00023136"/>
    </source>
</evidence>
<dbReference type="Proteomes" id="UP000286246">
    <property type="component" value="Unassembled WGS sequence"/>
</dbReference>
<dbReference type="EMBL" id="RAPY01000001">
    <property type="protein sequence ID" value="RKE57257.1"/>
    <property type="molecule type" value="Genomic_DNA"/>
</dbReference>
<evidence type="ECO:0000313" key="11">
    <source>
        <dbReference type="EMBL" id="RKE57257.1"/>
    </source>
</evidence>
<comment type="similarity">
    <text evidence="7">Belongs to the TonB-dependent receptor family.</text>
</comment>
<dbReference type="NCBIfam" id="TIGR04057">
    <property type="entry name" value="SusC_RagA_signa"/>
    <property type="match status" value="1"/>
</dbReference>
<dbReference type="SUPFAM" id="SSF49464">
    <property type="entry name" value="Carboxypeptidase regulatory domain-like"/>
    <property type="match status" value="1"/>
</dbReference>
<name>A0A420BKQ4_SPHD1</name>
<dbReference type="Pfam" id="PF07715">
    <property type="entry name" value="Plug"/>
    <property type="match status" value="1"/>
</dbReference>
<keyword evidence="5 7" id="KW-0472">Membrane</keyword>
<keyword evidence="2 7" id="KW-0813">Transport</keyword>
<dbReference type="PROSITE" id="PS52016">
    <property type="entry name" value="TONB_DEPENDENT_REC_3"/>
    <property type="match status" value="1"/>
</dbReference>
<evidence type="ECO:0000313" key="12">
    <source>
        <dbReference type="Proteomes" id="UP000286246"/>
    </source>
</evidence>
<keyword evidence="6 7" id="KW-0998">Cell outer membrane</keyword>
<keyword evidence="12" id="KW-1185">Reference proteome</keyword>
<gene>
    <name evidence="11" type="ORF">DFQ12_2141</name>
</gene>
<evidence type="ECO:0000259" key="9">
    <source>
        <dbReference type="Pfam" id="PF07660"/>
    </source>
</evidence>
<sequence length="1234" mass="137018">MKKNALLGTFHHERSLPKFLLIMKLVLFIMTCLLMHTYGATYAQRVTIKERNATLEQLVKQMRQQTGYDFLLDKDILRQHRSISVDLKNVGLVQALQSIVKGRNLSFSIEDKSVVITSGIQDADSKLVSPDGNKIGKTEASGRANDLVFGSNNPIDVTGKVVDENGKPLPDASIAVIGGTQSTRTNGEGDFTLKDVDEKGTLLISYVGFEPKKVKVSSNIGQIKMQKAVGLLQEVQVINTGYQTISKERSTGSYAKPNMTILENRTGSMNILQRLDGLVAGLTVNNAPNASQNPFLVRGLSTIGVRSPEGNGYVGTNRNPLFVVDGIPIDDVSSINPQDVADITVLKDATAASIWGARASNGVIVITTKKGSNDDKLRINYDAFVNFQGRPDLNYFKTLNSKEFIQAANETFDAEIYPWESVFPYVSGGSGVAPHQQIQYDLARGLISSAAAKERLDSLATIDNRKQIRDLVYRNASLMNHTLSFSKGGKAYSAYGSGAYTNLVSSQPGEKSNTYKLNLRQDLQVGKFIQLNLINDLTYGVNSAKRNVQITPNFYPYQLLRDELGRNLSMPYMGEVSEEVRNDFEARSRISLDYNPLDETNYGHTESNNFLSRNVLGLSIKLWDGLKLEGTYGYTKGTGKTEIYDDIRSYLVRNELVQFTVAPTVESTPVYYLPNNGGKYSINNQNRQSWTVRNQLSYNKNWDEDMHQLSALVGHEAQELLVNYNGSTVRGYNELLQTYGAIDYVTLGVKGLADPVMPNRGSQSLLSNDYFTRTELLTRFVSYYANLAYNYNRKYAVNSSFRIDKSNLFGLDRSAQNRPVWSIGGKWIMSSESFMASTKWLDNLALRATYGLTGNSPDPGIAASQDILNAIQNGNLPGGTGVVVGTPANSKLTWESTKNINLGIDFGLFDNRVSGTVDLYQKKTTDMLGVFPTNAFSGYSTIIGNLGDMQNRGIELSLNTLNIKKGDFKWSTVFNVAYNKNKITKLNVESQINSGMDRIWQNYLEGFPAFALFAYNFVGLDELGDPQIRLADGSVTKTPNAAKAADVIFKGTYQPIWSGGMANVFNYKRLTLSANAIFNLGHVMRSDVNTVYTDRLYHANALRDGLTTGNLHSDFAKRWKQPGDELNTNIPSYVSNSSLSYTRRDIQYYTYADVNVISASYIKLRDITLGYSLPESLMNKLHTEQITLRMQLSNLMLWKANKEDIDPEFIDATTGIRSMLFSQGTLSFGVNVKF</sequence>
<dbReference type="InterPro" id="IPR037066">
    <property type="entry name" value="Plug_dom_sf"/>
</dbReference>
<evidence type="ECO:0000256" key="3">
    <source>
        <dbReference type="ARBA" id="ARBA00022452"/>
    </source>
</evidence>
<dbReference type="OrthoDB" id="9768177at2"/>
<feature type="domain" description="TonB-dependent receptor plug" evidence="10">
    <location>
        <begin position="264"/>
        <end position="363"/>
    </location>
</feature>
<dbReference type="Gene3D" id="2.60.40.1120">
    <property type="entry name" value="Carboxypeptidase-like, regulatory domain"/>
    <property type="match status" value="1"/>
</dbReference>
<dbReference type="InterPro" id="IPR023996">
    <property type="entry name" value="TonB-dep_OMP_SusC/RagA"/>
</dbReference>
<dbReference type="Pfam" id="PF07660">
    <property type="entry name" value="STN"/>
    <property type="match status" value="1"/>
</dbReference>
<keyword evidence="4 7" id="KW-0812">Transmembrane</keyword>
<dbReference type="InterPro" id="IPR036942">
    <property type="entry name" value="Beta-barrel_TonB_sf"/>
</dbReference>
<dbReference type="Gene3D" id="2.170.130.10">
    <property type="entry name" value="TonB-dependent receptor, plug domain"/>
    <property type="match status" value="1"/>
</dbReference>
<evidence type="ECO:0000256" key="2">
    <source>
        <dbReference type="ARBA" id="ARBA00022448"/>
    </source>
</evidence>
<dbReference type="Gene3D" id="2.40.170.20">
    <property type="entry name" value="TonB-dependent receptor, beta-barrel domain"/>
    <property type="match status" value="1"/>
</dbReference>
<evidence type="ECO:0000256" key="4">
    <source>
        <dbReference type="ARBA" id="ARBA00022692"/>
    </source>
</evidence>
<dbReference type="NCBIfam" id="TIGR04056">
    <property type="entry name" value="OMP_RagA_SusC"/>
    <property type="match status" value="1"/>
</dbReference>
<reference evidence="11 12" key="1">
    <citation type="submission" date="2018-09" db="EMBL/GenBank/DDBJ databases">
        <title>Genomic Encyclopedia of Type Strains, Phase III (KMG-III): the genomes of soil and plant-associated and newly described type strains.</title>
        <authorList>
            <person name="Whitman W."/>
        </authorList>
    </citation>
    <scope>NUCLEOTIDE SEQUENCE [LARGE SCALE GENOMIC DNA]</scope>
    <source>
        <strain evidence="11 12">CECT 7938</strain>
    </source>
</reference>
<comment type="caution">
    <text evidence="11">The sequence shown here is derived from an EMBL/GenBank/DDBJ whole genome shotgun (WGS) entry which is preliminary data.</text>
</comment>
<keyword evidence="8" id="KW-1133">Transmembrane helix</keyword>